<evidence type="ECO:0000256" key="1">
    <source>
        <dbReference type="SAM" id="MobiDB-lite"/>
    </source>
</evidence>
<feature type="compositionally biased region" description="Basic and acidic residues" evidence="1">
    <location>
        <begin position="334"/>
        <end position="345"/>
    </location>
</feature>
<organism evidence="2 3">
    <name type="scientific">Balaenoptera acutorostrata</name>
    <name type="common">Common minke whale</name>
    <name type="synonym">Balaena rostrata</name>
    <dbReference type="NCBI Taxonomy" id="9767"/>
    <lineage>
        <taxon>Eukaryota</taxon>
        <taxon>Metazoa</taxon>
        <taxon>Chordata</taxon>
        <taxon>Craniata</taxon>
        <taxon>Vertebrata</taxon>
        <taxon>Euteleostomi</taxon>
        <taxon>Mammalia</taxon>
        <taxon>Eutheria</taxon>
        <taxon>Laurasiatheria</taxon>
        <taxon>Artiodactyla</taxon>
        <taxon>Whippomorpha</taxon>
        <taxon>Cetacea</taxon>
        <taxon>Mysticeti</taxon>
        <taxon>Balaenopteridae</taxon>
        <taxon>Balaenoptera</taxon>
    </lineage>
</organism>
<feature type="region of interest" description="Disordered" evidence="1">
    <location>
        <begin position="319"/>
        <end position="380"/>
    </location>
</feature>
<sequence length="380" mass="40165">MECHSTRLSCSVRARPREELEAREQLSHFHSLFSDQAGSSSDMEAMDTTPPSWAVTVHSAPVFPSPPFTASAAIGHSAGGTSDPEAMDTTPPSRAVTVYSAPVFPSPPFTASAAIGHSAGSTSDPEAMDTTPPSRAVTVHSAPVFPSPAFTASAAIGHSAGGTSDPEAMDTTPPSWAVTVHSAPVFPSPPFTASAAIGHSAGGTSDPEAMDTTPPSRAVIVQSAPSPSRTTTHFTPLFQVLGTHHPVVAMPQPVPRLSYLKRRPKDRPTFQSYDRKLKQERDASITRLLKVSLLALPRIFIRLVILTFSVGRRILVPGPQNEELGVPVANPAEGKGETQTGEKIKGTLGAAAGPSPDSQAFWTSEEQKHFTEPLLQNQTY</sequence>
<name>A0ABM3SZW9_BALAC</name>
<dbReference type="RefSeq" id="XP_057395388.1">
    <property type="nucleotide sequence ID" value="XM_057539405.1"/>
</dbReference>
<protein>
    <submittedName>
        <fullName evidence="3">Mucin-2-like isoform X1</fullName>
    </submittedName>
</protein>
<reference evidence="3" key="1">
    <citation type="submission" date="2025-08" db="UniProtKB">
        <authorList>
            <consortium name="RefSeq"/>
        </authorList>
    </citation>
    <scope>IDENTIFICATION</scope>
</reference>
<gene>
    <name evidence="3" type="primary">LOC130706704</name>
</gene>
<proteinExistence type="predicted"/>
<accession>A0ABM3SZW9</accession>
<dbReference type="Proteomes" id="UP001652580">
    <property type="component" value="Unplaced"/>
</dbReference>
<evidence type="ECO:0000313" key="3">
    <source>
        <dbReference type="RefSeq" id="XP_057395388.1"/>
    </source>
</evidence>
<keyword evidence="2" id="KW-1185">Reference proteome</keyword>
<evidence type="ECO:0000313" key="2">
    <source>
        <dbReference type="Proteomes" id="UP001652580"/>
    </source>
</evidence>
<feature type="region of interest" description="Disordered" evidence="1">
    <location>
        <begin position="71"/>
        <end position="92"/>
    </location>
</feature>
<dbReference type="GeneID" id="130706704"/>